<keyword evidence="6 10" id="KW-0143">Chaperone</keyword>
<accession>A0A170RPJ8</accession>
<keyword evidence="10 12" id="KW-0132">Cell division</keyword>
<comment type="similarity">
    <text evidence="2 10 12">Belongs to the FKBP-type PPIase family. Tig subfamily.</text>
</comment>
<evidence type="ECO:0000256" key="11">
    <source>
        <dbReference type="PROSITE-ProRule" id="PRU00277"/>
    </source>
</evidence>
<evidence type="ECO:0000256" key="2">
    <source>
        <dbReference type="ARBA" id="ARBA00005464"/>
    </source>
</evidence>
<feature type="domain" description="PPIase FKBP-type" evidence="13">
    <location>
        <begin position="182"/>
        <end position="270"/>
    </location>
</feature>
<dbReference type="Pfam" id="PF00254">
    <property type="entry name" value="FKBP_C"/>
    <property type="match status" value="1"/>
</dbReference>
<keyword evidence="5 10" id="KW-0697">Rotamase</keyword>
<evidence type="ECO:0000256" key="8">
    <source>
        <dbReference type="ARBA" id="ARBA00024849"/>
    </source>
</evidence>
<comment type="domain">
    <text evidence="10">Consists of 3 domains; the N-terminus binds the ribosome, the middle domain has PPIase activity, while the C-terminus has intrinsic chaperone activity on its own.</text>
</comment>
<dbReference type="PIRSF" id="PIRSF003095">
    <property type="entry name" value="Trigger_factor"/>
    <property type="match status" value="1"/>
</dbReference>
<evidence type="ECO:0000256" key="6">
    <source>
        <dbReference type="ARBA" id="ARBA00023186"/>
    </source>
</evidence>
<evidence type="ECO:0000256" key="9">
    <source>
        <dbReference type="ARBA" id="ARBA00029986"/>
    </source>
</evidence>
<dbReference type="SUPFAM" id="SSF54534">
    <property type="entry name" value="FKBP-like"/>
    <property type="match status" value="1"/>
</dbReference>
<dbReference type="GO" id="GO:0006457">
    <property type="term" value="P:protein folding"/>
    <property type="evidence" value="ECO:0007669"/>
    <property type="project" value="UniProtKB-UniRule"/>
</dbReference>
<dbReference type="Gene3D" id="1.10.3120.10">
    <property type="entry name" value="Trigger factor, C-terminal domain"/>
    <property type="match status" value="1"/>
</dbReference>
<dbReference type="InterPro" id="IPR008880">
    <property type="entry name" value="Trigger_fac_C"/>
</dbReference>
<dbReference type="NCBIfam" id="TIGR00115">
    <property type="entry name" value="tig"/>
    <property type="match status" value="1"/>
</dbReference>
<sequence length="446" mass="50705">MLSNYVVKEILNDNKLKREYEFTIDNKYFFSQLDAKLLEIAKNVKIPGFRVGKASIDLIKKEYLNNAVNTLIRKIVEDTSSEFIKNGKFGEIISSNVSVISCPNYGMDISSISGDPVGDNLVYKLSFEVMPEAPLIALDDIILSDIEADIQDSDINEFIENLKKQCSEFVEVSDSEYRVKIGDKVVVDYQNRIKGKMLKGGDTKDLAIIVGRGLVLKDFEDQLIGMKIGESKSFPIQFPDNYGVAYLVGKSADVSVTVKNVFMVKAVEENENVIKYYQFKDEQALKDFARNKIKQQFDKISFAIVKKELFDYLDKTYSIDVPECVVTQEIDKINQEIQDSAGTVQVDVKAEAMKRVKLGILLVKMSRHHNISINKGDVLSFINTYYSDYGISLNDVLRMLQSNKDFANYISGKVLEDKVINYIIRLVKKDKKVMTTQELNLMLENM</sequence>
<dbReference type="AlphaFoldDB" id="A0A170RPJ8"/>
<gene>
    <name evidence="10 14" type="primary">tig</name>
    <name evidence="14" type="ORF">EHRUM2_02370</name>
</gene>
<evidence type="ECO:0000256" key="10">
    <source>
        <dbReference type="HAMAP-Rule" id="MF_00303"/>
    </source>
</evidence>
<dbReference type="Gene3D" id="3.10.50.40">
    <property type="match status" value="1"/>
</dbReference>
<reference evidence="15" key="1">
    <citation type="submission" date="2016-05" db="EMBL/GenBank/DDBJ databases">
        <title>Draft genome sequences of four strains of Ehrlichia ruminantium, a tick-borne pathogen of ruminants, isolated from Zimbabwe, The Gambia and Ghana.</title>
        <authorList>
            <person name="Nakao R."/>
            <person name="Jongejan F."/>
            <person name="Sugimoto C."/>
        </authorList>
    </citation>
    <scope>NUCLEOTIDE SEQUENCE [LARGE SCALE GENOMIC DNA]</scope>
    <source>
        <strain evidence="15">Kerr Seringe</strain>
    </source>
</reference>
<dbReference type="InterPro" id="IPR037041">
    <property type="entry name" value="Trigger_fac_C_sf"/>
</dbReference>
<evidence type="ECO:0000313" key="14">
    <source>
        <dbReference type="EMBL" id="GAT77029.1"/>
    </source>
</evidence>
<dbReference type="STRING" id="779.GCA_002019755_00225"/>
<dbReference type="Gene3D" id="3.30.70.1050">
    <property type="entry name" value="Trigger factor ribosome-binding domain"/>
    <property type="match status" value="1"/>
</dbReference>
<dbReference type="HAMAP" id="MF_00303">
    <property type="entry name" value="Trigger_factor_Tig"/>
    <property type="match status" value="1"/>
</dbReference>
<dbReference type="Proteomes" id="UP000092677">
    <property type="component" value="Unassembled WGS sequence"/>
</dbReference>
<organism evidence="14 15">
    <name type="scientific">Ehrlichia ruminantium</name>
    <name type="common">heartwater rickettsia</name>
    <name type="synonym">Cowdria ruminantium</name>
    <dbReference type="NCBI Taxonomy" id="779"/>
    <lineage>
        <taxon>Bacteria</taxon>
        <taxon>Pseudomonadati</taxon>
        <taxon>Pseudomonadota</taxon>
        <taxon>Alphaproteobacteria</taxon>
        <taxon>Rickettsiales</taxon>
        <taxon>Anaplasmataceae</taxon>
        <taxon>Ehrlichia</taxon>
    </lineage>
</organism>
<protein>
    <recommendedName>
        <fullName evidence="4 10">Trigger factor</fullName>
        <shortName evidence="10">TF</shortName>
        <ecNumber evidence="3 10">5.2.1.8</ecNumber>
    </recommendedName>
    <alternativeName>
        <fullName evidence="9 10">PPIase</fullName>
    </alternativeName>
</protein>
<dbReference type="InterPro" id="IPR027304">
    <property type="entry name" value="Trigger_fact/SurA_dom_sf"/>
</dbReference>
<keyword evidence="10" id="KW-0963">Cytoplasm</keyword>
<keyword evidence="7 10" id="KW-0413">Isomerase</keyword>
<dbReference type="SUPFAM" id="SSF109998">
    <property type="entry name" value="Triger factor/SurA peptide-binding domain-like"/>
    <property type="match status" value="1"/>
</dbReference>
<dbReference type="InterPro" id="IPR036611">
    <property type="entry name" value="Trigger_fac_ribosome-bd_sf"/>
</dbReference>
<comment type="function">
    <text evidence="8 10">Involved in protein export. Acts as a chaperone by maintaining the newly synthesized protein in an open conformation. Functions as a peptidyl-prolyl cis-trans isomerase.</text>
</comment>
<dbReference type="EMBL" id="BDDL01000027">
    <property type="protein sequence ID" value="GAT77029.1"/>
    <property type="molecule type" value="Genomic_DNA"/>
</dbReference>
<dbReference type="GO" id="GO:0051301">
    <property type="term" value="P:cell division"/>
    <property type="evidence" value="ECO:0007669"/>
    <property type="project" value="UniProtKB-KW"/>
</dbReference>
<dbReference type="RefSeq" id="WP_065432419.1">
    <property type="nucleotide sequence ID" value="NZ_BDDL01000027.1"/>
</dbReference>
<evidence type="ECO:0000259" key="13">
    <source>
        <dbReference type="PROSITE" id="PS50059"/>
    </source>
</evidence>
<dbReference type="GO" id="GO:0015031">
    <property type="term" value="P:protein transport"/>
    <property type="evidence" value="ECO:0007669"/>
    <property type="project" value="UniProtKB-UniRule"/>
</dbReference>
<comment type="catalytic activity">
    <reaction evidence="1 10 11">
        <text>[protein]-peptidylproline (omega=180) = [protein]-peptidylproline (omega=0)</text>
        <dbReference type="Rhea" id="RHEA:16237"/>
        <dbReference type="Rhea" id="RHEA-COMP:10747"/>
        <dbReference type="Rhea" id="RHEA-COMP:10748"/>
        <dbReference type="ChEBI" id="CHEBI:83833"/>
        <dbReference type="ChEBI" id="CHEBI:83834"/>
        <dbReference type="EC" id="5.2.1.8"/>
    </reaction>
</comment>
<dbReference type="InterPro" id="IPR005215">
    <property type="entry name" value="Trig_fac"/>
</dbReference>
<evidence type="ECO:0000256" key="12">
    <source>
        <dbReference type="RuleBase" id="RU003914"/>
    </source>
</evidence>
<name>A0A170RPJ8_EHRRU</name>
<dbReference type="Pfam" id="PF05697">
    <property type="entry name" value="Trigger_N"/>
    <property type="match status" value="1"/>
</dbReference>
<dbReference type="SUPFAM" id="SSF102735">
    <property type="entry name" value="Trigger factor ribosome-binding domain"/>
    <property type="match status" value="1"/>
</dbReference>
<evidence type="ECO:0000256" key="7">
    <source>
        <dbReference type="ARBA" id="ARBA00023235"/>
    </source>
</evidence>
<dbReference type="InterPro" id="IPR046357">
    <property type="entry name" value="PPIase_dom_sf"/>
</dbReference>
<evidence type="ECO:0000256" key="1">
    <source>
        <dbReference type="ARBA" id="ARBA00000971"/>
    </source>
</evidence>
<proteinExistence type="inferred from homology"/>
<dbReference type="Pfam" id="PF05698">
    <property type="entry name" value="Trigger_C"/>
    <property type="match status" value="1"/>
</dbReference>
<evidence type="ECO:0000256" key="3">
    <source>
        <dbReference type="ARBA" id="ARBA00013194"/>
    </source>
</evidence>
<dbReference type="PROSITE" id="PS50059">
    <property type="entry name" value="FKBP_PPIASE"/>
    <property type="match status" value="1"/>
</dbReference>
<evidence type="ECO:0000256" key="4">
    <source>
        <dbReference type="ARBA" id="ARBA00016902"/>
    </source>
</evidence>
<dbReference type="InterPro" id="IPR001179">
    <property type="entry name" value="PPIase_FKBP_dom"/>
</dbReference>
<keyword evidence="10 12" id="KW-0131">Cell cycle</keyword>
<evidence type="ECO:0000313" key="15">
    <source>
        <dbReference type="Proteomes" id="UP000092677"/>
    </source>
</evidence>
<evidence type="ECO:0000256" key="5">
    <source>
        <dbReference type="ARBA" id="ARBA00023110"/>
    </source>
</evidence>
<comment type="caution">
    <text evidence="14">The sequence shown here is derived from an EMBL/GenBank/DDBJ whole genome shotgun (WGS) entry which is preliminary data.</text>
</comment>
<dbReference type="GO" id="GO:0003755">
    <property type="term" value="F:peptidyl-prolyl cis-trans isomerase activity"/>
    <property type="evidence" value="ECO:0007669"/>
    <property type="project" value="UniProtKB-UniRule"/>
</dbReference>
<dbReference type="EC" id="5.2.1.8" evidence="3 10"/>
<comment type="subcellular location">
    <subcellularLocation>
        <location evidence="10">Cytoplasm</location>
    </subcellularLocation>
    <text evidence="10">About half TF is bound to the ribosome near the polypeptide exit tunnel while the other half is free in the cytoplasm.</text>
</comment>
<dbReference type="InterPro" id="IPR008881">
    <property type="entry name" value="Trigger_fac_ribosome-bd_bac"/>
</dbReference>
<dbReference type="GO" id="GO:0005737">
    <property type="term" value="C:cytoplasm"/>
    <property type="evidence" value="ECO:0007669"/>
    <property type="project" value="UniProtKB-SubCell"/>
</dbReference>